<dbReference type="PANTHER" id="PTHR19855:SF11">
    <property type="entry name" value="RIBOSOME BIOGENESIS PROTEIN WDR12"/>
    <property type="match status" value="1"/>
</dbReference>
<dbReference type="PROSITE" id="PS50294">
    <property type="entry name" value="WD_REPEATS_REGION"/>
    <property type="match status" value="1"/>
</dbReference>
<feature type="compositionally biased region" description="Basic and acidic residues" evidence="2">
    <location>
        <begin position="431"/>
        <end position="462"/>
    </location>
</feature>
<evidence type="ECO:0000313" key="4">
    <source>
        <dbReference type="EMBL" id="CAG98188.1"/>
    </source>
</evidence>
<feature type="compositionally biased region" description="Basic and acidic residues" evidence="2">
    <location>
        <begin position="133"/>
        <end position="145"/>
    </location>
</feature>
<protein>
    <submittedName>
        <fullName evidence="4">KLLA0F08811p</fullName>
    </submittedName>
</protein>
<accession>Q6CKQ9</accession>
<name>Q6CKQ9_KLULA</name>
<dbReference type="eggNOG" id="ENOG502QS8F">
    <property type="taxonomic scope" value="Eukaryota"/>
</dbReference>
<dbReference type="OMA" id="WDRRQPN"/>
<dbReference type="KEGG" id="kla:KLLA0_F08811g"/>
<dbReference type="HOGENOM" id="CLU_010934_2_0_1"/>
<dbReference type="SMART" id="SM00320">
    <property type="entry name" value="WD40"/>
    <property type="match status" value="5"/>
</dbReference>
<keyword evidence="5" id="KW-1185">Reference proteome</keyword>
<dbReference type="InParanoid" id="Q6CKQ9"/>
<evidence type="ECO:0000256" key="2">
    <source>
        <dbReference type="SAM" id="MobiDB-lite"/>
    </source>
</evidence>
<dbReference type="InterPro" id="IPR001680">
    <property type="entry name" value="WD40_rpt"/>
</dbReference>
<dbReference type="PANTHER" id="PTHR19855">
    <property type="entry name" value="WD40 REPEAT PROTEIN 12, 37"/>
    <property type="match status" value="1"/>
</dbReference>
<dbReference type="SUPFAM" id="SSF50978">
    <property type="entry name" value="WD40 repeat-like"/>
    <property type="match status" value="1"/>
</dbReference>
<dbReference type="GO" id="GO:0030687">
    <property type="term" value="C:preribosome, large subunit precursor"/>
    <property type="evidence" value="ECO:0007669"/>
    <property type="project" value="TreeGrafter"/>
</dbReference>
<sequence length="636" mass="70908">MDDDVDEILNQNNVQNTQDDDVDMDDELEDVDVDVPNAEEDEPMDEEEQDEDAEDADDDDDEDEDRSDDEDAEDRSEDDDDDDDDDDERSDDDDDDDDEEEDEEQTENGEEGTRTGEIKQSNTHEIGDDDAESAEKESATSEKDSPSSSDGKSTEMSKLDKIHQYYTTLYRSASVAESYNILPTAAIPIQTNVQALTMSKGLRYLFLGGSDGFIRKFDFLNTVDGKLSLTIQQKNALVDSIVNAGILTSYWENEVPQPPSKVKWVKQKSEYLPLVSPVHSLAVQNECLFILAGQETGGIVMQGVRYFEGRTAHYFKGHKSIVNHLVLNDEETRFLSGSWDKTVIEWDLETGTDITKFNATSQLSSLEFRPTNAAYELPEPNLSGHNPDVDSNNVVGNGDAADIDDVDTNSLFGDDDDDDDQDDQHVATNDNTEKAEDNTQQENKDKNEIQEHTSEKKVESETISKNTLALKTDENLFLTSCIDGNIQIWDRRQPSSEIIKLGRNVSTPPWCMSACWSVDGGKVIAGRRNAVVEIYDLRKPEVVESKLKLPSISGPVSKVKAMPNNSHVVAASNDNIRIFDINHIDKTPLIIPGHHGGCISNLYVDPTCRFMISTSGNRGWQGTATDVTLIYDIELN</sequence>
<feature type="region of interest" description="Disordered" evidence="2">
    <location>
        <begin position="376"/>
        <end position="464"/>
    </location>
</feature>
<organism evidence="4 5">
    <name type="scientific">Kluyveromyces lactis (strain ATCC 8585 / CBS 2359 / DSM 70799 / NBRC 1267 / NRRL Y-1140 / WM37)</name>
    <name type="common">Yeast</name>
    <name type="synonym">Candida sphaerica</name>
    <dbReference type="NCBI Taxonomy" id="284590"/>
    <lineage>
        <taxon>Eukaryota</taxon>
        <taxon>Fungi</taxon>
        <taxon>Dikarya</taxon>
        <taxon>Ascomycota</taxon>
        <taxon>Saccharomycotina</taxon>
        <taxon>Saccharomycetes</taxon>
        <taxon>Saccharomycetales</taxon>
        <taxon>Saccharomycetaceae</taxon>
        <taxon>Kluyveromyces</taxon>
    </lineage>
</organism>
<gene>
    <name evidence="4" type="ORF">KLLA0_F08811g</name>
</gene>
<dbReference type="FunCoup" id="Q6CKQ9">
    <property type="interactions" value="479"/>
</dbReference>
<evidence type="ECO:0000256" key="1">
    <source>
        <dbReference type="PROSITE-ProRule" id="PRU00221"/>
    </source>
</evidence>
<dbReference type="Proteomes" id="UP000000598">
    <property type="component" value="Chromosome F"/>
</dbReference>
<evidence type="ECO:0000259" key="3">
    <source>
        <dbReference type="Pfam" id="PF23798"/>
    </source>
</evidence>
<dbReference type="STRING" id="284590.Q6CKQ9"/>
<evidence type="ECO:0000313" key="5">
    <source>
        <dbReference type="Proteomes" id="UP000000598"/>
    </source>
</evidence>
<dbReference type="InterPro" id="IPR036322">
    <property type="entry name" value="WD40_repeat_dom_sf"/>
</dbReference>
<dbReference type="AlphaFoldDB" id="Q6CKQ9"/>
<keyword evidence="1" id="KW-0853">WD repeat</keyword>
<dbReference type="GO" id="GO:0070545">
    <property type="term" value="C:PeBoW complex"/>
    <property type="evidence" value="ECO:0007669"/>
    <property type="project" value="TreeGrafter"/>
</dbReference>
<feature type="compositionally biased region" description="Acidic residues" evidence="2">
    <location>
        <begin position="18"/>
        <end position="110"/>
    </location>
</feature>
<dbReference type="EMBL" id="CR382126">
    <property type="protein sequence ID" value="CAG98188.1"/>
    <property type="molecule type" value="Genomic_DNA"/>
</dbReference>
<feature type="region of interest" description="Disordered" evidence="2">
    <location>
        <begin position="1"/>
        <end position="156"/>
    </location>
</feature>
<proteinExistence type="predicted"/>
<dbReference type="InterPro" id="IPR057544">
    <property type="entry name" value="Beta-prop_SPT8"/>
</dbReference>
<dbReference type="InterPro" id="IPR015943">
    <property type="entry name" value="WD40/YVTN_repeat-like_dom_sf"/>
</dbReference>
<feature type="compositionally biased region" description="Acidic residues" evidence="2">
    <location>
        <begin position="401"/>
        <end position="422"/>
    </location>
</feature>
<dbReference type="Pfam" id="PF23798">
    <property type="entry name" value="Beta-prop_SPT8"/>
    <property type="match status" value="1"/>
</dbReference>
<dbReference type="PROSITE" id="PS50082">
    <property type="entry name" value="WD_REPEATS_2"/>
    <property type="match status" value="1"/>
</dbReference>
<dbReference type="GO" id="GO:0042273">
    <property type="term" value="P:ribosomal large subunit biogenesis"/>
    <property type="evidence" value="ECO:0007669"/>
    <property type="project" value="TreeGrafter"/>
</dbReference>
<dbReference type="Gene3D" id="2.130.10.10">
    <property type="entry name" value="YVTN repeat-like/Quinoprotein amine dehydrogenase"/>
    <property type="match status" value="2"/>
</dbReference>
<dbReference type="PaxDb" id="284590-Q6CKQ9"/>
<feature type="repeat" description="WD" evidence="1">
    <location>
        <begin position="315"/>
        <end position="356"/>
    </location>
</feature>
<feature type="domain" description="Transcription factor spt8 beta-propeller" evidence="3">
    <location>
        <begin position="179"/>
        <end position="634"/>
    </location>
</feature>
<reference evidence="4 5" key="1">
    <citation type="journal article" date="2004" name="Nature">
        <title>Genome evolution in yeasts.</title>
        <authorList>
            <consortium name="Genolevures"/>
            <person name="Dujon B."/>
            <person name="Sherman D."/>
            <person name="Fischer G."/>
            <person name="Durrens P."/>
            <person name="Casaregola S."/>
            <person name="Lafontaine I."/>
            <person name="de Montigny J."/>
            <person name="Marck C."/>
            <person name="Neuveglise C."/>
            <person name="Talla E."/>
            <person name="Goffard N."/>
            <person name="Frangeul L."/>
            <person name="Aigle M."/>
            <person name="Anthouard V."/>
            <person name="Babour A."/>
            <person name="Barbe V."/>
            <person name="Barnay S."/>
            <person name="Blanchin S."/>
            <person name="Beckerich J.M."/>
            <person name="Beyne E."/>
            <person name="Bleykasten C."/>
            <person name="Boisrame A."/>
            <person name="Boyer J."/>
            <person name="Cattolico L."/>
            <person name="Confanioleri F."/>
            <person name="de Daruvar A."/>
            <person name="Despons L."/>
            <person name="Fabre E."/>
            <person name="Fairhead C."/>
            <person name="Ferry-Dumazet H."/>
            <person name="Groppi A."/>
            <person name="Hantraye F."/>
            <person name="Hennequin C."/>
            <person name="Jauniaux N."/>
            <person name="Joyet P."/>
            <person name="Kachouri R."/>
            <person name="Kerrest A."/>
            <person name="Koszul R."/>
            <person name="Lemaire M."/>
            <person name="Lesur I."/>
            <person name="Ma L."/>
            <person name="Muller H."/>
            <person name="Nicaud J.M."/>
            <person name="Nikolski M."/>
            <person name="Oztas S."/>
            <person name="Ozier-Kalogeropoulos O."/>
            <person name="Pellenz S."/>
            <person name="Potier S."/>
            <person name="Richard G.F."/>
            <person name="Straub M.L."/>
            <person name="Suleau A."/>
            <person name="Swennene D."/>
            <person name="Tekaia F."/>
            <person name="Wesolowski-Louvel M."/>
            <person name="Westhof E."/>
            <person name="Wirth B."/>
            <person name="Zeniou-Meyer M."/>
            <person name="Zivanovic I."/>
            <person name="Bolotin-Fukuhara M."/>
            <person name="Thierry A."/>
            <person name="Bouchier C."/>
            <person name="Caudron B."/>
            <person name="Scarpelli C."/>
            <person name="Gaillardin C."/>
            <person name="Weissenbach J."/>
            <person name="Wincker P."/>
            <person name="Souciet J.L."/>
        </authorList>
    </citation>
    <scope>NUCLEOTIDE SEQUENCE [LARGE SCALE GENOMIC DNA]</scope>
    <source>
        <strain evidence="5">ATCC 8585 / CBS 2359 / DSM 70799 / NBRC 1267 / NRRL Y-1140 / WM37</strain>
    </source>
</reference>